<keyword evidence="1" id="KW-1133">Transmembrane helix</keyword>
<reference evidence="2" key="1">
    <citation type="submission" date="2019-08" db="EMBL/GenBank/DDBJ databases">
        <authorList>
            <person name="Kucharzyk K."/>
            <person name="Murdoch R.W."/>
            <person name="Higgins S."/>
            <person name="Loffler F."/>
        </authorList>
    </citation>
    <scope>NUCLEOTIDE SEQUENCE</scope>
</reference>
<keyword evidence="1" id="KW-0812">Transmembrane</keyword>
<dbReference type="Pfam" id="PF14899">
    <property type="entry name" value="DUF4492"/>
    <property type="match status" value="1"/>
</dbReference>
<keyword evidence="1" id="KW-0472">Membrane</keyword>
<evidence type="ECO:0000256" key="1">
    <source>
        <dbReference type="SAM" id="Phobius"/>
    </source>
</evidence>
<sequence>MRDNIFKRIWNFYYEGFKNMTTLGKTLWIIIAIKLFIMFFVLKLFFFKSDLREYDTIEEKSNKVIENLTNPK</sequence>
<dbReference type="InterPro" id="IPR027853">
    <property type="entry name" value="DUF4492"/>
</dbReference>
<organism evidence="2">
    <name type="scientific">bioreactor metagenome</name>
    <dbReference type="NCBI Taxonomy" id="1076179"/>
    <lineage>
        <taxon>unclassified sequences</taxon>
        <taxon>metagenomes</taxon>
        <taxon>ecological metagenomes</taxon>
    </lineage>
</organism>
<gene>
    <name evidence="2" type="ORF">SDC9_20287</name>
</gene>
<proteinExistence type="predicted"/>
<evidence type="ECO:0000313" key="2">
    <source>
        <dbReference type="EMBL" id="MPL74475.1"/>
    </source>
</evidence>
<accession>A0A644U6B9</accession>
<dbReference type="AlphaFoldDB" id="A0A644U6B9"/>
<feature type="transmembrane region" description="Helical" evidence="1">
    <location>
        <begin position="27"/>
        <end position="46"/>
    </location>
</feature>
<comment type="caution">
    <text evidence="2">The sequence shown here is derived from an EMBL/GenBank/DDBJ whole genome shotgun (WGS) entry which is preliminary data.</text>
</comment>
<name>A0A644U6B9_9ZZZZ</name>
<dbReference type="EMBL" id="VSSQ01000080">
    <property type="protein sequence ID" value="MPL74475.1"/>
    <property type="molecule type" value="Genomic_DNA"/>
</dbReference>
<evidence type="ECO:0008006" key="3">
    <source>
        <dbReference type="Google" id="ProtNLM"/>
    </source>
</evidence>
<protein>
    <recommendedName>
        <fullName evidence="3">DUF4492 domain-containing protein</fullName>
    </recommendedName>
</protein>